<dbReference type="EMBL" id="JACHNU010000008">
    <property type="protein sequence ID" value="MBB4664761.1"/>
    <property type="molecule type" value="Genomic_DNA"/>
</dbReference>
<dbReference type="InterPro" id="IPR018729">
    <property type="entry name" value="DUF2269_transmembrane"/>
</dbReference>
<organism evidence="2 3">
    <name type="scientific">Conexibacter arvalis</name>
    <dbReference type="NCBI Taxonomy" id="912552"/>
    <lineage>
        <taxon>Bacteria</taxon>
        <taxon>Bacillati</taxon>
        <taxon>Actinomycetota</taxon>
        <taxon>Thermoleophilia</taxon>
        <taxon>Solirubrobacterales</taxon>
        <taxon>Conexibacteraceae</taxon>
        <taxon>Conexibacter</taxon>
    </lineage>
</organism>
<reference evidence="2 3" key="1">
    <citation type="submission" date="2020-08" db="EMBL/GenBank/DDBJ databases">
        <title>Genomic Encyclopedia of Archaeal and Bacterial Type Strains, Phase II (KMG-II): from individual species to whole genera.</title>
        <authorList>
            <person name="Goeker M."/>
        </authorList>
    </citation>
    <scope>NUCLEOTIDE SEQUENCE [LARGE SCALE GENOMIC DNA]</scope>
    <source>
        <strain evidence="2 3">DSM 23288</strain>
    </source>
</reference>
<accession>A0A840IKK2</accession>
<comment type="caution">
    <text evidence="2">The sequence shown here is derived from an EMBL/GenBank/DDBJ whole genome shotgun (WGS) entry which is preliminary data.</text>
</comment>
<gene>
    <name evidence="2" type="ORF">BDZ31_004376</name>
</gene>
<feature type="transmembrane region" description="Helical" evidence="1">
    <location>
        <begin position="12"/>
        <end position="33"/>
    </location>
</feature>
<dbReference type="AlphaFoldDB" id="A0A840IKK2"/>
<feature type="transmembrane region" description="Helical" evidence="1">
    <location>
        <begin position="54"/>
        <end position="72"/>
    </location>
</feature>
<keyword evidence="1" id="KW-1133">Transmembrane helix</keyword>
<evidence type="ECO:0000313" key="3">
    <source>
        <dbReference type="Proteomes" id="UP000585272"/>
    </source>
</evidence>
<name>A0A840IKK2_9ACTN</name>
<sequence>MSGSGARDVALFLHLLGVIALLAGIAIAAVAHARARREESTEAVVVLLRLARTGVLLAAPAALLVVGAGAWLVSIQHLAWDTGWLRTAIALFVVSLVLGAAGGRRPRQARELAERLRTDGRPPNDALRALLDDRASLLANAASAIAMLVVLWLMVAKP</sequence>
<dbReference type="Proteomes" id="UP000585272">
    <property type="component" value="Unassembled WGS sequence"/>
</dbReference>
<feature type="transmembrane region" description="Helical" evidence="1">
    <location>
        <begin position="84"/>
        <end position="102"/>
    </location>
</feature>
<dbReference type="RefSeq" id="WP_183345075.1">
    <property type="nucleotide sequence ID" value="NZ_JACHNU010000008.1"/>
</dbReference>
<keyword evidence="1" id="KW-0812">Transmembrane</keyword>
<keyword evidence="3" id="KW-1185">Reference proteome</keyword>
<feature type="transmembrane region" description="Helical" evidence="1">
    <location>
        <begin position="137"/>
        <end position="155"/>
    </location>
</feature>
<evidence type="ECO:0000313" key="2">
    <source>
        <dbReference type="EMBL" id="MBB4664761.1"/>
    </source>
</evidence>
<evidence type="ECO:0000256" key="1">
    <source>
        <dbReference type="SAM" id="Phobius"/>
    </source>
</evidence>
<protein>
    <submittedName>
        <fullName evidence="2">Putative membrane protein</fullName>
    </submittedName>
</protein>
<dbReference type="Pfam" id="PF10027">
    <property type="entry name" value="DUF2269"/>
    <property type="match status" value="1"/>
</dbReference>
<keyword evidence="1" id="KW-0472">Membrane</keyword>
<proteinExistence type="predicted"/>